<keyword evidence="5 7" id="KW-0443">Lipid metabolism</keyword>
<dbReference type="Proteomes" id="UP001189429">
    <property type="component" value="Unassembled WGS sequence"/>
</dbReference>
<keyword evidence="4 7" id="KW-0442">Lipid degradation</keyword>
<evidence type="ECO:0000256" key="7">
    <source>
        <dbReference type="RuleBase" id="RU364138"/>
    </source>
</evidence>
<evidence type="ECO:0000256" key="1">
    <source>
        <dbReference type="ARBA" id="ARBA00007835"/>
    </source>
</evidence>
<dbReference type="EMBL" id="CAUYUJ010016760">
    <property type="protein sequence ID" value="CAK0868559.1"/>
    <property type="molecule type" value="Genomic_DNA"/>
</dbReference>
<dbReference type="PANTHER" id="PTHR12370:SF3">
    <property type="entry name" value="PHOSPHOLIPASE B-LIKE 2-RELATED"/>
    <property type="match status" value="1"/>
</dbReference>
<dbReference type="PANTHER" id="PTHR12370">
    <property type="entry name" value="PHOSPHOLIPASE B-RELATED"/>
    <property type="match status" value="1"/>
</dbReference>
<dbReference type="InterPro" id="IPR007000">
    <property type="entry name" value="PLipase_B-like"/>
</dbReference>
<name>A0ABN9V6N3_9DINO</name>
<keyword evidence="6" id="KW-0325">Glycoprotein</keyword>
<evidence type="ECO:0000313" key="8">
    <source>
        <dbReference type="EMBL" id="CAK0868559.1"/>
    </source>
</evidence>
<evidence type="ECO:0000256" key="6">
    <source>
        <dbReference type="ARBA" id="ARBA00023180"/>
    </source>
</evidence>
<dbReference type="Pfam" id="PF04916">
    <property type="entry name" value="Phospholip_B"/>
    <property type="match status" value="1"/>
</dbReference>
<protein>
    <recommendedName>
        <fullName evidence="7">Phospholipase B-like</fullName>
        <ecNumber evidence="7">3.1.1.-</ecNumber>
    </recommendedName>
</protein>
<dbReference type="EC" id="3.1.1.-" evidence="7"/>
<evidence type="ECO:0000256" key="4">
    <source>
        <dbReference type="ARBA" id="ARBA00022963"/>
    </source>
</evidence>
<dbReference type="Gene3D" id="3.60.60.30">
    <property type="match status" value="1"/>
</dbReference>
<sequence length="328" mass="36487">MLRVAKLYDLPLPGAAATKSAFPGYFGALSSLDDFFVLSSGMVVQETTNSVFPPRKGMCTPYSVLTWARTVLANRMATDGRSWTEWFSQENSGTINNQWMVVDYNRFTPGSPLQNGTLWVLEQLPGFIESADMTPQLRISHWPSFNQPYFPAVRNLSGNDAMAARFGLQYTYDLNPRAKLFRRDAPKVQSRKELRRFMRYNDWRHDPLSAAGYGGATEPRSAENAIAARSDLIPREAATPEQAALRGAHGNTDAKLVGRGDVRGMRFDFVVGPTHDDQPVFTWAGEWAATPHDGHPEAFNFTWASADFSRLDRPAEEGGEPAAQVFAV</sequence>
<proteinExistence type="inferred from homology"/>
<comment type="caution">
    <text evidence="8">The sequence shown here is derived from an EMBL/GenBank/DDBJ whole genome shotgun (WGS) entry which is preliminary data.</text>
</comment>
<evidence type="ECO:0000256" key="3">
    <source>
        <dbReference type="ARBA" id="ARBA00022801"/>
    </source>
</evidence>
<organism evidence="8 9">
    <name type="scientific">Prorocentrum cordatum</name>
    <dbReference type="NCBI Taxonomy" id="2364126"/>
    <lineage>
        <taxon>Eukaryota</taxon>
        <taxon>Sar</taxon>
        <taxon>Alveolata</taxon>
        <taxon>Dinophyceae</taxon>
        <taxon>Prorocentrales</taxon>
        <taxon>Prorocentraceae</taxon>
        <taxon>Prorocentrum</taxon>
    </lineage>
</organism>
<keyword evidence="9" id="KW-1185">Reference proteome</keyword>
<comment type="similarity">
    <text evidence="1 7">Belongs to the phospholipase B-like family.</text>
</comment>
<evidence type="ECO:0000313" key="9">
    <source>
        <dbReference type="Proteomes" id="UP001189429"/>
    </source>
</evidence>
<keyword evidence="3 7" id="KW-0378">Hydrolase</keyword>
<evidence type="ECO:0000256" key="5">
    <source>
        <dbReference type="ARBA" id="ARBA00023098"/>
    </source>
</evidence>
<evidence type="ECO:0000256" key="2">
    <source>
        <dbReference type="ARBA" id="ARBA00022729"/>
    </source>
</evidence>
<gene>
    <name evidence="8" type="ORF">PCOR1329_LOCUS55184</name>
</gene>
<comment type="function">
    <text evidence="7">Putative phospholipase.</text>
</comment>
<keyword evidence="2" id="KW-0732">Signal</keyword>
<reference evidence="8" key="1">
    <citation type="submission" date="2023-10" db="EMBL/GenBank/DDBJ databases">
        <authorList>
            <person name="Chen Y."/>
            <person name="Shah S."/>
            <person name="Dougan E. K."/>
            <person name="Thang M."/>
            <person name="Chan C."/>
        </authorList>
    </citation>
    <scope>NUCLEOTIDE SEQUENCE [LARGE SCALE GENOMIC DNA]</scope>
</reference>
<accession>A0ABN9V6N3</accession>